<dbReference type="Pfam" id="PF00024">
    <property type="entry name" value="PAN_1"/>
    <property type="match status" value="2"/>
</dbReference>
<organism>
    <name type="scientific">Culex quinquefasciatus</name>
    <name type="common">Southern house mosquito</name>
    <name type="synonym">Culex pungens</name>
    <dbReference type="NCBI Taxonomy" id="7176"/>
    <lineage>
        <taxon>Eukaryota</taxon>
        <taxon>Metazoa</taxon>
        <taxon>Ecdysozoa</taxon>
        <taxon>Arthropoda</taxon>
        <taxon>Hexapoda</taxon>
        <taxon>Insecta</taxon>
        <taxon>Pterygota</taxon>
        <taxon>Neoptera</taxon>
        <taxon>Endopterygota</taxon>
        <taxon>Diptera</taxon>
        <taxon>Nematocera</taxon>
        <taxon>Culicoidea</taxon>
        <taxon>Culicidae</taxon>
        <taxon>Culicinae</taxon>
        <taxon>Culicini</taxon>
        <taxon>Culex</taxon>
        <taxon>Culex</taxon>
    </lineage>
</organism>
<accession>B0XHR5</accession>
<dbReference type="Proteomes" id="UP000002320">
    <property type="component" value="Unassembled WGS sequence"/>
</dbReference>
<reference evidence="2" key="1">
    <citation type="submission" date="2007-03" db="EMBL/GenBank/DDBJ databases">
        <title>Annotation of Culex pipiens quinquefasciatus.</title>
        <authorList>
            <consortium name="The Broad Institute Genome Sequencing Platform"/>
            <person name="Atkinson P.W."/>
            <person name="Hemingway J."/>
            <person name="Christensen B.M."/>
            <person name="Higgs S."/>
            <person name="Kodira C."/>
            <person name="Hannick L."/>
            <person name="Megy K."/>
            <person name="O'Leary S."/>
            <person name="Pearson M."/>
            <person name="Haas B.J."/>
            <person name="Mauceli E."/>
            <person name="Wortman J.R."/>
            <person name="Lee N.H."/>
            <person name="Guigo R."/>
            <person name="Stanke M."/>
            <person name="Alvarado L."/>
            <person name="Amedeo P."/>
            <person name="Antoine C.H."/>
            <person name="Arensburger P."/>
            <person name="Bidwell S.L."/>
            <person name="Crawford M."/>
            <person name="Camaro F."/>
            <person name="Devon K."/>
            <person name="Engels R."/>
            <person name="Hammond M."/>
            <person name="Howarth C."/>
            <person name="Koehrsen M."/>
            <person name="Lawson D."/>
            <person name="Montgomery P."/>
            <person name="Nene V."/>
            <person name="Nusbaum C."/>
            <person name="Puiu D."/>
            <person name="Romero-Severson J."/>
            <person name="Severson D.W."/>
            <person name="Shumway M."/>
            <person name="Sisk P."/>
            <person name="Stolte C."/>
            <person name="Zeng Q."/>
            <person name="Eisenstadt E."/>
            <person name="Fraser-Liggett C."/>
            <person name="Strausberg R."/>
            <person name="Galagan J."/>
            <person name="Birren B."/>
            <person name="Collins F.H."/>
        </authorList>
    </citation>
    <scope>NUCLEOTIDE SEQUENCE [LARGE SCALE GENOMIC DNA]</scope>
    <source>
        <strain evidence="2">JHB</strain>
    </source>
</reference>
<reference evidence="3" key="2">
    <citation type="submission" date="2020-05" db="UniProtKB">
        <authorList>
            <consortium name="EnsemblMetazoa"/>
        </authorList>
    </citation>
    <scope>IDENTIFICATION</scope>
    <source>
        <strain evidence="3">JHB</strain>
    </source>
</reference>
<dbReference type="KEGG" id="cqu:CpipJ_CPIJ018970"/>
<dbReference type="EMBL" id="DS233193">
    <property type="protein sequence ID" value="EDS28584.1"/>
    <property type="molecule type" value="Genomic_DNA"/>
</dbReference>
<dbReference type="EnsemblMetazoa" id="CPIJ018970-RA">
    <property type="protein sequence ID" value="CPIJ018970-PA"/>
    <property type="gene ID" value="CPIJ018970"/>
</dbReference>
<protein>
    <recommendedName>
        <fullName evidence="1">Apple domain-containing protein</fullName>
    </recommendedName>
</protein>
<dbReference type="Gene3D" id="3.50.4.10">
    <property type="entry name" value="Hepatocyte Growth Factor"/>
    <property type="match status" value="2"/>
</dbReference>
<dbReference type="AlphaFoldDB" id="B0XHR5"/>
<dbReference type="VEuPathDB" id="VectorBase:CPIJ018970"/>
<dbReference type="SUPFAM" id="SSF57414">
    <property type="entry name" value="Hairpin loop containing domain-like"/>
    <property type="match status" value="2"/>
</dbReference>
<dbReference type="CDD" id="cd01099">
    <property type="entry name" value="PAN_AP_HGF"/>
    <property type="match status" value="1"/>
</dbReference>
<dbReference type="PROSITE" id="PS50948">
    <property type="entry name" value="PAN"/>
    <property type="match status" value="1"/>
</dbReference>
<dbReference type="eggNOG" id="ENOG502QV45">
    <property type="taxonomic scope" value="Eukaryota"/>
</dbReference>
<dbReference type="InterPro" id="IPR003609">
    <property type="entry name" value="Pan_app"/>
</dbReference>
<gene>
    <name evidence="3" type="primary">6053025</name>
    <name evidence="2" type="ORF">CpipJ_CPIJ018970</name>
</gene>
<dbReference type="STRING" id="7176.B0XHR5"/>
<dbReference type="SMART" id="SM00473">
    <property type="entry name" value="PAN_AP"/>
    <property type="match status" value="1"/>
</dbReference>
<evidence type="ECO:0000259" key="1">
    <source>
        <dbReference type="PROSITE" id="PS50948"/>
    </source>
</evidence>
<evidence type="ECO:0000313" key="4">
    <source>
        <dbReference type="Proteomes" id="UP000002320"/>
    </source>
</evidence>
<dbReference type="OMA" id="CCKFLLI"/>
<name>B0XHR5_CULQU</name>
<proteinExistence type="predicted"/>
<dbReference type="InParanoid" id="B0XHR5"/>
<evidence type="ECO:0000313" key="2">
    <source>
        <dbReference type="EMBL" id="EDS28584.1"/>
    </source>
</evidence>
<dbReference type="HOGENOM" id="CLU_797546_0_0_1"/>
<dbReference type="GO" id="GO:0009653">
    <property type="term" value="P:anatomical structure morphogenesis"/>
    <property type="evidence" value="ECO:0007669"/>
    <property type="project" value="TreeGrafter"/>
</dbReference>
<dbReference type="VEuPathDB" id="VectorBase:CQUJHB004292"/>
<dbReference type="OrthoDB" id="5775605at2759"/>
<evidence type="ECO:0000313" key="3">
    <source>
        <dbReference type="EnsemblMetazoa" id="CPIJ018970-PA"/>
    </source>
</evidence>
<dbReference type="PANTHER" id="PTHR47327:SF1">
    <property type="entry name" value="RE15579P"/>
    <property type="match status" value="1"/>
</dbReference>
<sequence>MFYNLQMADWLEFQTINPKVFVVNPLTPAQETLCQLQNVTAANNPASTAQRSSSMYYMVKLQLRSENACQRPWNFERVPNKIIRGLDNALIYTSTKEACLSACLNEKRFICRSVEYDYNNMKCVLSDSDRRTTGQLVQLVDAQGVDYFENLCLKPSQACKFNRAFILPRTGVSEDKVSQYVGLHYYTDKELQVTSDSACKLACEIETEFLCRSFLYMGLPTGVQYNCRLYHLDHKSLPDGPSTYLNGERPLIDIGEPSGAYFENSCENSLQGAPPPGTADLFKCPEPLQHLVRINVQFRVLTDKKSNAIHFNDPRVFCGLCCKFLLISRRPKSSVIPLGRRRESVPYL</sequence>
<feature type="domain" description="Apple" evidence="1">
    <location>
        <begin position="69"/>
        <end position="152"/>
    </location>
</feature>
<keyword evidence="4" id="KW-1185">Reference proteome</keyword>
<dbReference type="InterPro" id="IPR052774">
    <property type="entry name" value="Celegans_DevNeuronal_Protein"/>
</dbReference>
<dbReference type="PANTHER" id="PTHR47327">
    <property type="entry name" value="FI18240P1-RELATED"/>
    <property type="match status" value="1"/>
</dbReference>